<gene>
    <name evidence="3" type="ORF">Ctob_003437</name>
</gene>
<dbReference type="AlphaFoldDB" id="A0A0M0JDS6"/>
<dbReference type="InterPro" id="IPR029063">
    <property type="entry name" value="SAM-dependent_MTases_sf"/>
</dbReference>
<evidence type="ECO:0000259" key="1">
    <source>
        <dbReference type="Pfam" id="PF04187"/>
    </source>
</evidence>
<proteinExistence type="predicted"/>
<keyword evidence="3" id="KW-0808">Transferase</keyword>
<dbReference type="CDD" id="cd14727">
    <property type="entry name" value="ChanN-like"/>
    <property type="match status" value="1"/>
</dbReference>
<dbReference type="InterPro" id="IPR050447">
    <property type="entry name" value="Erg6_SMT_methyltransf"/>
</dbReference>
<accession>A0A0M0JDS6</accession>
<dbReference type="EMBL" id="JWZX01003057">
    <property type="protein sequence ID" value="KOO24749.1"/>
    <property type="molecule type" value="Genomic_DNA"/>
</dbReference>
<dbReference type="SUPFAM" id="SSF53335">
    <property type="entry name" value="S-adenosyl-L-methionine-dependent methyltransferases"/>
    <property type="match status" value="1"/>
</dbReference>
<keyword evidence="3" id="KW-0489">Methyltransferase</keyword>
<dbReference type="Pfam" id="PF04187">
    <property type="entry name" value="Cofac_haem_bdg"/>
    <property type="match status" value="1"/>
</dbReference>
<dbReference type="CDD" id="cd02440">
    <property type="entry name" value="AdoMet_MTases"/>
    <property type="match status" value="1"/>
</dbReference>
<organism evidence="3 4">
    <name type="scientific">Chrysochromulina tobinii</name>
    <dbReference type="NCBI Taxonomy" id="1460289"/>
    <lineage>
        <taxon>Eukaryota</taxon>
        <taxon>Haptista</taxon>
        <taxon>Haptophyta</taxon>
        <taxon>Prymnesiophyceae</taxon>
        <taxon>Prymnesiales</taxon>
        <taxon>Chrysochromulinaceae</taxon>
        <taxon>Chrysochromulina</taxon>
    </lineage>
</organism>
<dbReference type="Proteomes" id="UP000037460">
    <property type="component" value="Unassembled WGS sequence"/>
</dbReference>
<dbReference type="SUPFAM" id="SSF159501">
    <property type="entry name" value="EreA/ChaN-like"/>
    <property type="match status" value="1"/>
</dbReference>
<dbReference type="Gene3D" id="3.40.50.150">
    <property type="entry name" value="Vaccinia Virus protein VP39"/>
    <property type="match status" value="1"/>
</dbReference>
<evidence type="ECO:0000313" key="3">
    <source>
        <dbReference type="EMBL" id="KOO24749.1"/>
    </source>
</evidence>
<sequence>MVTRVEATYSAISCVAMGALILRARRYALCRRDLSSSTTAPAEAAASEVSFKAGMFSLKPDTFGMPAAEADARAISEARLVVVGEIHSVPPCIELQRRTAVAMMAEGRGLLHIVLEHLNFEQQPLLDAYADGTLGMAELLEQYRQGTEGHDLVPYEPLLALGRLHRAAVRLHAGFIPRSYARMVMRESPEAALAAARDKGYVSDAESLDATDAHYDFFESLLTGRNRHATPPMAPTDKFRKMFPAQVIKDAAMAHKVLVICGVGHSGYSHGVPERILRVLPWLQTHRQTHMYRVWCLPVDPETELHSVEAVRAALCEAFGPPGVSDPADLCLAFAEVTDTAPSRVARTSTAAAGGVAEEVKAATAAAYNAVGSTAHLGGDVQRAVAIMRRLKYDDDQIGIAGADSANFQGVASPHQHARLQPGERVVDLGSGLGIDSFIAAAAVTAGGARGSVVGIDLAEKEVRHATARAAARGLVETAVRFAVGDLERLPLADESADAVISNGAFCLVPNKATAFAEVFRILKPGGRFAIATSVVLQPLEEGQWPLCMRMFSELHSLRPLATAAGFTSIELDTSDMAMAFELPVPDAARVDTGARASLSSADGASRSNQRNQVHVGSPEFKHLRDLDVNAICGRVVISGIKPA</sequence>
<name>A0A0M0JDS6_9EUKA</name>
<feature type="domain" description="Methyltransferase" evidence="2">
    <location>
        <begin position="421"/>
        <end position="541"/>
    </location>
</feature>
<evidence type="ECO:0000313" key="4">
    <source>
        <dbReference type="Proteomes" id="UP000037460"/>
    </source>
</evidence>
<dbReference type="PANTHER" id="PTHR44068:SF11">
    <property type="entry name" value="GERANYL DIPHOSPHATE 2-C-METHYLTRANSFERASE"/>
    <property type="match status" value="1"/>
</dbReference>
<feature type="domain" description="Haem-binding uptake Tiki superfamily ChaN" evidence="1">
    <location>
        <begin position="73"/>
        <end position="276"/>
    </location>
</feature>
<dbReference type="Gene3D" id="3.40.50.11550">
    <property type="match status" value="1"/>
</dbReference>
<reference evidence="4" key="1">
    <citation type="journal article" date="2015" name="PLoS Genet.">
        <title>Genome Sequence and Transcriptome Analyses of Chrysochromulina tobin: Metabolic Tools for Enhanced Algal Fitness in the Prominent Order Prymnesiales (Haptophyceae).</title>
        <authorList>
            <person name="Hovde B.T."/>
            <person name="Deodato C.R."/>
            <person name="Hunsperger H.M."/>
            <person name="Ryken S.A."/>
            <person name="Yost W."/>
            <person name="Jha R.K."/>
            <person name="Patterson J."/>
            <person name="Monnat R.J. Jr."/>
            <person name="Barlow S.B."/>
            <person name="Starkenburg S.R."/>
            <person name="Cattolico R.A."/>
        </authorList>
    </citation>
    <scope>NUCLEOTIDE SEQUENCE</scope>
    <source>
        <strain evidence="4">CCMP291</strain>
    </source>
</reference>
<protein>
    <submittedName>
        <fullName evidence="3">Methyltransferase type 11</fullName>
    </submittedName>
</protein>
<dbReference type="GO" id="GO:0008168">
    <property type="term" value="F:methyltransferase activity"/>
    <property type="evidence" value="ECO:0007669"/>
    <property type="project" value="UniProtKB-KW"/>
</dbReference>
<evidence type="ECO:0000259" key="2">
    <source>
        <dbReference type="Pfam" id="PF13847"/>
    </source>
</evidence>
<comment type="caution">
    <text evidence="3">The sequence shown here is derived from an EMBL/GenBank/DDBJ whole genome shotgun (WGS) entry which is preliminary data.</text>
</comment>
<dbReference type="InterPro" id="IPR007314">
    <property type="entry name" value="Cofac_haem-bd_dom"/>
</dbReference>
<dbReference type="Pfam" id="PF13847">
    <property type="entry name" value="Methyltransf_31"/>
    <property type="match status" value="1"/>
</dbReference>
<dbReference type="GO" id="GO:0032259">
    <property type="term" value="P:methylation"/>
    <property type="evidence" value="ECO:0007669"/>
    <property type="project" value="UniProtKB-KW"/>
</dbReference>
<keyword evidence="4" id="KW-1185">Reference proteome</keyword>
<dbReference type="OrthoDB" id="8300214at2759"/>
<dbReference type="PANTHER" id="PTHR44068">
    <property type="entry name" value="ZGC:194242"/>
    <property type="match status" value="1"/>
</dbReference>
<dbReference type="InterPro" id="IPR025714">
    <property type="entry name" value="Methyltranfer_dom"/>
</dbReference>